<gene>
    <name evidence="2" type="ORF">BB31_27610</name>
</gene>
<evidence type="ECO:0000313" key="3">
    <source>
        <dbReference type="Proteomes" id="UP000256220"/>
    </source>
</evidence>
<proteinExistence type="predicted"/>
<reference evidence="2 3" key="1">
    <citation type="journal article" date="2014" name="Genome Announc.">
        <title>Draft Genome Sequence of Amycolatopsis lurida NRRL 2430, Producer of the Glycopeptide Family Antibiotic Ristocetin.</title>
        <authorList>
            <person name="Kwun M.J."/>
            <person name="Hong H.J."/>
        </authorList>
    </citation>
    <scope>NUCLEOTIDE SEQUENCE [LARGE SCALE GENOMIC DNA]</scope>
    <source>
        <strain evidence="2 3">NRRL 2430</strain>
    </source>
</reference>
<dbReference type="Pfam" id="PF12724">
    <property type="entry name" value="Flavodoxin_5"/>
    <property type="match status" value="1"/>
</dbReference>
<dbReference type="Gene3D" id="3.40.50.360">
    <property type="match status" value="1"/>
</dbReference>
<dbReference type="EMBL" id="JFBM01000027">
    <property type="protein sequence ID" value="KFU78160.1"/>
    <property type="molecule type" value="Genomic_DNA"/>
</dbReference>
<protein>
    <submittedName>
        <fullName evidence="2">Flavodoxin</fullName>
    </submittedName>
</protein>
<evidence type="ECO:0000313" key="2">
    <source>
        <dbReference type="EMBL" id="KFU78160.1"/>
    </source>
</evidence>
<feature type="domain" description="Flavodoxin-like" evidence="1">
    <location>
        <begin position="4"/>
        <end position="150"/>
    </location>
</feature>
<dbReference type="AlphaFoldDB" id="A0A2P2FN63"/>
<dbReference type="RefSeq" id="WP_034316549.1">
    <property type="nucleotide sequence ID" value="NZ_JFBM01000027.1"/>
</dbReference>
<dbReference type="PROSITE" id="PS50902">
    <property type="entry name" value="FLAVODOXIN_LIKE"/>
    <property type="match status" value="1"/>
</dbReference>
<dbReference type="Proteomes" id="UP000256220">
    <property type="component" value="Unassembled WGS sequence"/>
</dbReference>
<organism evidence="2 3">
    <name type="scientific">Amycolatopsis lurida NRRL 2430</name>
    <dbReference type="NCBI Taxonomy" id="1460371"/>
    <lineage>
        <taxon>Bacteria</taxon>
        <taxon>Bacillati</taxon>
        <taxon>Actinomycetota</taxon>
        <taxon>Actinomycetes</taxon>
        <taxon>Pseudonocardiales</taxon>
        <taxon>Pseudonocardiaceae</taxon>
        <taxon>Amycolatopsis</taxon>
    </lineage>
</organism>
<dbReference type="InterPro" id="IPR029039">
    <property type="entry name" value="Flavoprotein-like_sf"/>
</dbReference>
<name>A0A2P2FN63_AMYLU</name>
<accession>A0A2P2FN63</accession>
<dbReference type="InterPro" id="IPR008254">
    <property type="entry name" value="Flavodoxin/NO_synth"/>
</dbReference>
<sequence length="151" mass="16490">MKVVIVCVSVSHGNTARVAEVLAGVLGARVVSPEEIDPAELDSCDLVGFGSGIFGMDFHPRLRRLAEEMPPKQRRKAFVFSASGLPEPRFRRYTRRLARTLGRKGFDVVGAFSCRGFDTWLPFRLVGGIGKNRPGTVDLEAARRFAEGLGG</sequence>
<keyword evidence="3" id="KW-1185">Reference proteome</keyword>
<dbReference type="InterPro" id="IPR026816">
    <property type="entry name" value="Flavodoxin_dom"/>
</dbReference>
<comment type="caution">
    <text evidence="2">The sequence shown here is derived from an EMBL/GenBank/DDBJ whole genome shotgun (WGS) entry which is preliminary data.</text>
</comment>
<dbReference type="GO" id="GO:0010181">
    <property type="term" value="F:FMN binding"/>
    <property type="evidence" value="ECO:0007669"/>
    <property type="project" value="InterPro"/>
</dbReference>
<dbReference type="SUPFAM" id="SSF52218">
    <property type="entry name" value="Flavoproteins"/>
    <property type="match status" value="1"/>
</dbReference>
<evidence type="ECO:0000259" key="1">
    <source>
        <dbReference type="PROSITE" id="PS50902"/>
    </source>
</evidence>